<organism evidence="3 4">
    <name type="scientific">Alpinimonas psychrophila</name>
    <dbReference type="NCBI Taxonomy" id="748908"/>
    <lineage>
        <taxon>Bacteria</taxon>
        <taxon>Bacillati</taxon>
        <taxon>Actinomycetota</taxon>
        <taxon>Actinomycetes</taxon>
        <taxon>Micrococcales</taxon>
        <taxon>Microbacteriaceae</taxon>
        <taxon>Alpinimonas</taxon>
    </lineage>
</organism>
<evidence type="ECO:0000259" key="2">
    <source>
        <dbReference type="SMART" id="SM00226"/>
    </source>
</evidence>
<dbReference type="AlphaFoldDB" id="A0A7W3PND0"/>
<evidence type="ECO:0000313" key="3">
    <source>
        <dbReference type="EMBL" id="MBA8828724.1"/>
    </source>
</evidence>
<dbReference type="RefSeq" id="WP_182484106.1">
    <property type="nucleotide sequence ID" value="NZ_JACGWU010000001.1"/>
</dbReference>
<evidence type="ECO:0000313" key="4">
    <source>
        <dbReference type="Proteomes" id="UP000524237"/>
    </source>
</evidence>
<dbReference type="NCBIfam" id="NF046112">
    <property type="entry name" value="MSMEG_6209_Nter"/>
    <property type="match status" value="1"/>
</dbReference>
<evidence type="ECO:0000256" key="1">
    <source>
        <dbReference type="ARBA" id="ARBA00022849"/>
    </source>
</evidence>
<comment type="caution">
    <text evidence="3">The sequence shown here is derived from an EMBL/GenBank/DDBJ whole genome shotgun (WGS) entry which is preliminary data.</text>
</comment>
<dbReference type="PANTHER" id="PTHR43428:SF1">
    <property type="entry name" value="ARSENATE REDUCTASE"/>
    <property type="match status" value="1"/>
</dbReference>
<dbReference type="EMBL" id="JACGWU010000001">
    <property type="protein sequence ID" value="MBA8828724.1"/>
    <property type="molecule type" value="Genomic_DNA"/>
</dbReference>
<dbReference type="GO" id="GO:0046685">
    <property type="term" value="P:response to arsenic-containing substance"/>
    <property type="evidence" value="ECO:0007669"/>
    <property type="project" value="UniProtKB-KW"/>
</dbReference>
<dbReference type="SUPFAM" id="SSF52788">
    <property type="entry name" value="Phosphotyrosine protein phosphatases I"/>
    <property type="match status" value="1"/>
</dbReference>
<sequence length="217" mass="23413">MSTIEEQRGLPGLAFPEESLKRLATELATEYEGIFSAQTVGRYVLESYAARLRTSTIKAHLITTTARFVRERLTALAQTLDAAPKDVPEVLFVCVQNAGRSQMAMGLMNELAGGRVHVRSAGSMPASDISATVITAMDNIGIDITSEFPKPLTDDVVQAADVVITMGCGDACPVYPGKRYIDWNLPDPDGMSAEGVAEVREQIRVLVQQLLAELSPS</sequence>
<accession>A0A7W3PND0</accession>
<gene>
    <name evidence="3" type="ORF">FB555_000795</name>
</gene>
<dbReference type="InterPro" id="IPR036196">
    <property type="entry name" value="Ptyr_pPase_sf"/>
</dbReference>
<dbReference type="PANTHER" id="PTHR43428">
    <property type="entry name" value="ARSENATE REDUCTASE"/>
    <property type="match status" value="1"/>
</dbReference>
<dbReference type="InterPro" id="IPR048716">
    <property type="entry name" value="Phosphatase-like_N"/>
</dbReference>
<dbReference type="InterPro" id="IPR023485">
    <property type="entry name" value="Ptyr_pPase"/>
</dbReference>
<feature type="domain" description="Phosphotyrosine protein phosphatase I" evidence="2">
    <location>
        <begin position="88"/>
        <end position="213"/>
    </location>
</feature>
<dbReference type="Gene3D" id="3.40.50.2300">
    <property type="match status" value="1"/>
</dbReference>
<proteinExistence type="predicted"/>
<protein>
    <submittedName>
        <fullName evidence="3">Protein-tyrosine-phosphatase</fullName>
    </submittedName>
</protein>
<name>A0A7W3PND0_9MICO</name>
<dbReference type="CDD" id="cd16345">
    <property type="entry name" value="LMWP_ArsC"/>
    <property type="match status" value="1"/>
</dbReference>
<reference evidence="3 4" key="1">
    <citation type="submission" date="2020-07" db="EMBL/GenBank/DDBJ databases">
        <title>Sequencing the genomes of 1000 actinobacteria strains.</title>
        <authorList>
            <person name="Klenk H.-P."/>
        </authorList>
    </citation>
    <scope>NUCLEOTIDE SEQUENCE [LARGE SCALE GENOMIC DNA]</scope>
    <source>
        <strain evidence="3 4">DSM 23737</strain>
    </source>
</reference>
<keyword evidence="4" id="KW-1185">Reference proteome</keyword>
<dbReference type="Proteomes" id="UP000524237">
    <property type="component" value="Unassembled WGS sequence"/>
</dbReference>
<dbReference type="SMART" id="SM00226">
    <property type="entry name" value="LMWPc"/>
    <property type="match status" value="1"/>
</dbReference>
<keyword evidence="1" id="KW-0059">Arsenical resistance</keyword>
<dbReference type="Pfam" id="PF01451">
    <property type="entry name" value="LMWPc"/>
    <property type="match status" value="1"/>
</dbReference>
<dbReference type="Pfam" id="PF21234">
    <property type="entry name" value="Phosphatase-like_N"/>
    <property type="match status" value="1"/>
</dbReference>
<dbReference type="Gene3D" id="1.10.8.1060">
    <property type="entry name" value="Corynebacterium glutamicum thioredoxin-dependent arsenate reductase, N-terminal domain"/>
    <property type="match status" value="1"/>
</dbReference>